<reference evidence="10" key="1">
    <citation type="submission" date="2021-03" db="EMBL/GenBank/DDBJ databases">
        <title>Draft genome sequence of rust myrtle Austropuccinia psidii MF-1, a brazilian biotype.</title>
        <authorList>
            <person name="Quecine M.C."/>
            <person name="Pachon D.M.R."/>
            <person name="Bonatelli M.L."/>
            <person name="Correr F.H."/>
            <person name="Franceschini L.M."/>
            <person name="Leite T.F."/>
            <person name="Margarido G.R.A."/>
            <person name="Almeida C.A."/>
            <person name="Ferrarezi J.A."/>
            <person name="Labate C.A."/>
        </authorList>
    </citation>
    <scope>NUCLEOTIDE SEQUENCE</scope>
    <source>
        <strain evidence="10">MF-1</strain>
    </source>
</reference>
<dbReference type="PANTHER" id="PTHR12135:SF0">
    <property type="entry name" value="DNA REPAIR PROTEIN COMPLEMENTING XP-C CELLS"/>
    <property type="match status" value="1"/>
</dbReference>
<feature type="region of interest" description="Disordered" evidence="6">
    <location>
        <begin position="914"/>
        <end position="1015"/>
    </location>
</feature>
<dbReference type="Pfam" id="PF03835">
    <property type="entry name" value="Rad4"/>
    <property type="match status" value="1"/>
</dbReference>
<feature type="domain" description="Rad4 beta-hairpin" evidence="7">
    <location>
        <begin position="522"/>
        <end position="572"/>
    </location>
</feature>
<dbReference type="InterPro" id="IPR038765">
    <property type="entry name" value="Papain-like_cys_pep_sf"/>
</dbReference>
<dbReference type="InterPro" id="IPR042488">
    <property type="entry name" value="Rad4_BHD3_sf"/>
</dbReference>
<name>A0A9Q3CQ70_9BASI</name>
<dbReference type="Pfam" id="PF10404">
    <property type="entry name" value="BHD_2"/>
    <property type="match status" value="1"/>
</dbReference>
<gene>
    <name evidence="10" type="ORF">O181_026643</name>
</gene>
<evidence type="ECO:0000259" key="8">
    <source>
        <dbReference type="SMART" id="SM01031"/>
    </source>
</evidence>
<organism evidence="10 11">
    <name type="scientific">Austropuccinia psidii MF-1</name>
    <dbReference type="NCBI Taxonomy" id="1389203"/>
    <lineage>
        <taxon>Eukaryota</taxon>
        <taxon>Fungi</taxon>
        <taxon>Dikarya</taxon>
        <taxon>Basidiomycota</taxon>
        <taxon>Pucciniomycotina</taxon>
        <taxon>Pucciniomycetes</taxon>
        <taxon>Pucciniales</taxon>
        <taxon>Sphaerophragmiaceae</taxon>
        <taxon>Austropuccinia</taxon>
    </lineage>
</organism>
<evidence type="ECO:0000256" key="5">
    <source>
        <dbReference type="ARBA" id="ARBA00023242"/>
    </source>
</evidence>
<accession>A0A9Q3CQ70</accession>
<feature type="domain" description="Rad4 beta-hairpin" evidence="8">
    <location>
        <begin position="574"/>
        <end position="637"/>
    </location>
</feature>
<dbReference type="GO" id="GO:0006298">
    <property type="term" value="P:mismatch repair"/>
    <property type="evidence" value="ECO:0007669"/>
    <property type="project" value="TreeGrafter"/>
</dbReference>
<evidence type="ECO:0000259" key="9">
    <source>
        <dbReference type="SMART" id="SM01032"/>
    </source>
</evidence>
<feature type="compositionally biased region" description="Basic and acidic residues" evidence="6">
    <location>
        <begin position="958"/>
        <end position="975"/>
    </location>
</feature>
<dbReference type="GO" id="GO:0003684">
    <property type="term" value="F:damaged DNA binding"/>
    <property type="evidence" value="ECO:0007669"/>
    <property type="project" value="InterPro"/>
</dbReference>
<feature type="compositionally biased region" description="Polar residues" evidence="6">
    <location>
        <begin position="362"/>
        <end position="379"/>
    </location>
</feature>
<dbReference type="InterPro" id="IPR018327">
    <property type="entry name" value="BHD_2"/>
</dbReference>
<comment type="subcellular location">
    <subcellularLocation>
        <location evidence="1">Nucleus</location>
    </subcellularLocation>
</comment>
<evidence type="ECO:0000256" key="6">
    <source>
        <dbReference type="SAM" id="MobiDB-lite"/>
    </source>
</evidence>
<dbReference type="GO" id="GO:0003697">
    <property type="term" value="F:single-stranded DNA binding"/>
    <property type="evidence" value="ECO:0007669"/>
    <property type="project" value="TreeGrafter"/>
</dbReference>
<keyword evidence="5" id="KW-0539">Nucleus</keyword>
<dbReference type="SMART" id="SM01032">
    <property type="entry name" value="BHD_3"/>
    <property type="match status" value="1"/>
</dbReference>
<dbReference type="InterPro" id="IPR018326">
    <property type="entry name" value="Rad4_beta-hairpin_dom1"/>
</dbReference>
<feature type="region of interest" description="Disordered" evidence="6">
    <location>
        <begin position="831"/>
        <end position="886"/>
    </location>
</feature>
<dbReference type="GO" id="GO:0006289">
    <property type="term" value="P:nucleotide-excision repair"/>
    <property type="evidence" value="ECO:0007669"/>
    <property type="project" value="InterPro"/>
</dbReference>
<dbReference type="Pfam" id="PF10405">
    <property type="entry name" value="BHD_3"/>
    <property type="match status" value="1"/>
</dbReference>
<evidence type="ECO:0000256" key="4">
    <source>
        <dbReference type="ARBA" id="ARBA00023204"/>
    </source>
</evidence>
<dbReference type="Pfam" id="PF10403">
    <property type="entry name" value="BHD_1"/>
    <property type="match status" value="1"/>
</dbReference>
<evidence type="ECO:0000313" key="10">
    <source>
        <dbReference type="EMBL" id="MBW0486928.1"/>
    </source>
</evidence>
<dbReference type="GO" id="GO:0000111">
    <property type="term" value="C:nucleotide-excision repair factor 2 complex"/>
    <property type="evidence" value="ECO:0007669"/>
    <property type="project" value="TreeGrafter"/>
</dbReference>
<dbReference type="Gene3D" id="3.30.70.2460">
    <property type="entry name" value="Rad4, beta-hairpin domain BHD3"/>
    <property type="match status" value="1"/>
</dbReference>
<comment type="caution">
    <text evidence="10">The sequence shown here is derived from an EMBL/GenBank/DDBJ whole genome shotgun (WGS) entry which is preliminary data.</text>
</comment>
<dbReference type="SMART" id="SM01031">
    <property type="entry name" value="BHD_2"/>
    <property type="match status" value="1"/>
</dbReference>
<dbReference type="GO" id="GO:0071942">
    <property type="term" value="C:XPC complex"/>
    <property type="evidence" value="ECO:0007669"/>
    <property type="project" value="TreeGrafter"/>
</dbReference>
<dbReference type="InterPro" id="IPR018328">
    <property type="entry name" value="Rad4_beta-hairpin_dom3"/>
</dbReference>
<dbReference type="Proteomes" id="UP000765509">
    <property type="component" value="Unassembled WGS sequence"/>
</dbReference>
<feature type="compositionally biased region" description="Polar residues" evidence="6">
    <location>
        <begin position="1001"/>
        <end position="1015"/>
    </location>
</feature>
<dbReference type="EMBL" id="AVOT02008879">
    <property type="protein sequence ID" value="MBW0486928.1"/>
    <property type="molecule type" value="Genomic_DNA"/>
</dbReference>
<sequence>MSSSEYQDDDDNIDWEEVDVGKVSDLADIEQGSTDQVTFNIVLSKPGTHSTNKRKTFNTAFERKIRQDVHRAHTLALLSAGLVRNQLLNDSLLKARLLSMVPLPLINAFHSFSPQTHPLERDRSRLFDAALKDLISWWWQTFQVNSSIEGMKSMAWSAAEALYDSRHMAAPSAQVNKKGKSKEHDQDPFLKLLETGEPIHGVKSLMKRAVMMKGSRDMSAQLFTSLLRALDVPARLVFSLQPVSWRGAIELDKPNKLPDEEVEHKTNLIDSSHPTVTKDEKALKKANTQKFKPLSVACQSLKTKTKQSELTTKAAKAAKKVSRKCTTPYRGNITQHGIVNIATNDEGDESDNTPLWDKPSSIGNYPGQINSSSAPTTSRAPVIKLRKSKPPKSRHWAKSPSPAPKEMNRPPVFWTEVYSRPMREWYCVDVTRKRMRCKNIMEPTKTNPENKMIYVIAYEEDNFVRDVTVRYAHYFGAITKKLRLPSKPNQLDWFEKAMIPLRRPFKLVRDTKEDEEMQKARITEAMPTTVIGFKDHPNFALERHLKREEALYPKKPIGTFRGDSVFPRSSVVICKSAETYMREGKRIKGGETPLKMVKPRIVTINRKREEELLKMDGQEAALQGLYAEWQTELLIPPPILDGIIPRNAYGNFDLFAPHMLPRGAKHLPYKGIAKTAKKLKVSYADAVVGFEFHKRRAAPMIEGIIVPELEAEFVLDAYWTSEEALEEKELQKLQERCLKRWKKLIVGLRIKQRLRDEYQRQTASAQKPTDGMSELRNVEPEPAEISIFPHSAVSLGDNRDGSNSHFELYTDHHINTLSMPTLPHYIDRKTHEDLSSEPQEFDAERKAQRNESATTNDKSLGFTKPSADAQDQRIEDRPQVLTESRRITRSQLRPALKVENLKLLSDSLKTSAKLLNEPEMQKDTEPASIEESVLSSPLTPQSESSESMYNRPKPKRAKILDKRLEIPHESTRDCTKQQTATRKATKGLGRASTNKAKENPNKNNTLNSRVLRSRK</sequence>
<evidence type="ECO:0000259" key="7">
    <source>
        <dbReference type="SMART" id="SM01030"/>
    </source>
</evidence>
<dbReference type="InterPro" id="IPR036985">
    <property type="entry name" value="Transglutaminase-like_sf"/>
</dbReference>
<feature type="domain" description="Rad4 beta-hairpin" evidence="9">
    <location>
        <begin position="644"/>
        <end position="718"/>
    </location>
</feature>
<feature type="region of interest" description="Disordered" evidence="6">
    <location>
        <begin position="362"/>
        <end position="405"/>
    </location>
</feature>
<proteinExistence type="inferred from homology"/>
<dbReference type="GO" id="GO:0005737">
    <property type="term" value="C:cytoplasm"/>
    <property type="evidence" value="ECO:0007669"/>
    <property type="project" value="TreeGrafter"/>
</dbReference>
<keyword evidence="3" id="KW-0227">DNA damage</keyword>
<dbReference type="PANTHER" id="PTHR12135">
    <property type="entry name" value="DNA REPAIR PROTEIN XP-C / RAD4"/>
    <property type="match status" value="1"/>
</dbReference>
<dbReference type="SMART" id="SM01030">
    <property type="entry name" value="BHD_1"/>
    <property type="match status" value="1"/>
</dbReference>
<comment type="similarity">
    <text evidence="2">Belongs to the XPC family.</text>
</comment>
<dbReference type="Gene3D" id="2.20.20.110">
    <property type="entry name" value="Rad4, beta-hairpin domain BHD1"/>
    <property type="match status" value="1"/>
</dbReference>
<keyword evidence="4" id="KW-0234">DNA repair</keyword>
<feature type="compositionally biased region" description="Basic and acidic residues" evidence="6">
    <location>
        <begin position="870"/>
        <end position="886"/>
    </location>
</feature>
<dbReference type="SUPFAM" id="SSF54001">
    <property type="entry name" value="Cysteine proteinases"/>
    <property type="match status" value="1"/>
</dbReference>
<protein>
    <submittedName>
        <fullName evidence="10">Uncharacterized protein</fullName>
    </submittedName>
</protein>
<evidence type="ECO:0000256" key="1">
    <source>
        <dbReference type="ARBA" id="ARBA00004123"/>
    </source>
</evidence>
<evidence type="ECO:0000256" key="3">
    <source>
        <dbReference type="ARBA" id="ARBA00022763"/>
    </source>
</evidence>
<keyword evidence="11" id="KW-1185">Reference proteome</keyword>
<dbReference type="OrthoDB" id="300780at2759"/>
<dbReference type="InterPro" id="IPR004583">
    <property type="entry name" value="DNA_repair_Rad4"/>
</dbReference>
<dbReference type="AlphaFoldDB" id="A0A9Q3CQ70"/>
<feature type="compositionally biased region" description="Basic residues" evidence="6">
    <location>
        <begin position="384"/>
        <end position="397"/>
    </location>
</feature>
<dbReference type="Gene3D" id="3.90.260.10">
    <property type="entry name" value="Transglutaminase-like"/>
    <property type="match status" value="1"/>
</dbReference>
<dbReference type="InterPro" id="IPR018325">
    <property type="entry name" value="Rad4/PNGase_transGLS-fold"/>
</dbReference>
<evidence type="ECO:0000256" key="2">
    <source>
        <dbReference type="ARBA" id="ARBA00009525"/>
    </source>
</evidence>
<feature type="compositionally biased region" description="Polar residues" evidence="6">
    <location>
        <begin position="933"/>
        <end position="948"/>
    </location>
</feature>
<dbReference type="FunFam" id="3.30.70.2460:FF:000001">
    <property type="entry name" value="DNA repair protein Rad4 family"/>
    <property type="match status" value="1"/>
</dbReference>
<evidence type="ECO:0000313" key="11">
    <source>
        <dbReference type="Proteomes" id="UP000765509"/>
    </source>
</evidence>